<reference evidence="3" key="1">
    <citation type="submission" date="2016-10" db="EMBL/GenBank/DDBJ databases">
        <authorList>
            <person name="Varghese N."/>
            <person name="Submissions S."/>
        </authorList>
    </citation>
    <scope>NUCLEOTIDE SEQUENCE [LARGE SCALE GENOMIC DNA]</scope>
    <source>
        <strain evidence="3">DSM 17038</strain>
    </source>
</reference>
<accession>A0A1I2SUN9</accession>
<dbReference type="AlphaFoldDB" id="A0A1I2SUN9"/>
<keyword evidence="3" id="KW-1185">Reference proteome</keyword>
<dbReference type="NCBIfam" id="TIGR02605">
    <property type="entry name" value="CxxC_CxxC_SSSS"/>
    <property type="match status" value="1"/>
</dbReference>
<dbReference type="EMBL" id="FOOX01000006">
    <property type="protein sequence ID" value="SFG56462.1"/>
    <property type="molecule type" value="Genomic_DNA"/>
</dbReference>
<dbReference type="Pfam" id="PF09723">
    <property type="entry name" value="Zn_ribbon_8"/>
    <property type="match status" value="1"/>
</dbReference>
<feature type="domain" description="Putative regulatory protein FmdB zinc ribbon" evidence="1">
    <location>
        <begin position="1"/>
        <end position="43"/>
    </location>
</feature>
<dbReference type="STRING" id="341036.SAMN05660649_02013"/>
<dbReference type="InterPro" id="IPR013429">
    <property type="entry name" value="Regulatory_FmdB_Zinc_ribbon"/>
</dbReference>
<evidence type="ECO:0000313" key="3">
    <source>
        <dbReference type="Proteomes" id="UP000199337"/>
    </source>
</evidence>
<name>A0A1I2SUN9_9FIRM</name>
<dbReference type="OrthoDB" id="9813321at2"/>
<sequence length="77" mass="7892">MPIYEFRCDKCGKRFEKLCSMGENGKELKCPKCSAVGAERVMSGFTKKNAGGTEVIGSGGGGGCASCSSTNCGSCGH</sequence>
<dbReference type="SMART" id="SM00834">
    <property type="entry name" value="CxxC_CXXC_SSSS"/>
    <property type="match status" value="1"/>
</dbReference>
<proteinExistence type="predicted"/>
<gene>
    <name evidence="2" type="ORF">SAMN05660649_02013</name>
</gene>
<protein>
    <submittedName>
        <fullName evidence="2">Putative regulatory protein, FmdB family</fullName>
    </submittedName>
</protein>
<dbReference type="Proteomes" id="UP000199337">
    <property type="component" value="Unassembled WGS sequence"/>
</dbReference>
<organism evidence="2 3">
    <name type="scientific">Desulfotruncus arcticus DSM 17038</name>
    <dbReference type="NCBI Taxonomy" id="1121424"/>
    <lineage>
        <taxon>Bacteria</taxon>
        <taxon>Bacillati</taxon>
        <taxon>Bacillota</taxon>
        <taxon>Clostridia</taxon>
        <taxon>Eubacteriales</taxon>
        <taxon>Desulfallaceae</taxon>
        <taxon>Desulfotruncus</taxon>
    </lineage>
</organism>
<evidence type="ECO:0000259" key="1">
    <source>
        <dbReference type="SMART" id="SM00834"/>
    </source>
</evidence>
<evidence type="ECO:0000313" key="2">
    <source>
        <dbReference type="EMBL" id="SFG56462.1"/>
    </source>
</evidence>
<dbReference type="RefSeq" id="WP_092471211.1">
    <property type="nucleotide sequence ID" value="NZ_FOOX01000006.1"/>
</dbReference>